<dbReference type="GO" id="GO:0005524">
    <property type="term" value="F:ATP binding"/>
    <property type="evidence" value="ECO:0007669"/>
    <property type="project" value="UniProtKB-KW"/>
</dbReference>
<dbReference type="Gene3D" id="1.10.8.60">
    <property type="match status" value="1"/>
</dbReference>
<dbReference type="AlphaFoldDB" id="A0A2P2E810"/>
<dbReference type="RefSeq" id="WP_108984072.1">
    <property type="nucleotide sequence ID" value="NZ_BFBR01000002.1"/>
</dbReference>
<dbReference type="GO" id="GO:0006261">
    <property type="term" value="P:DNA-templated DNA replication"/>
    <property type="evidence" value="ECO:0007669"/>
    <property type="project" value="TreeGrafter"/>
</dbReference>
<evidence type="ECO:0000256" key="2">
    <source>
        <dbReference type="ARBA" id="ARBA00022679"/>
    </source>
</evidence>
<keyword evidence="7" id="KW-0862">Zinc</keyword>
<dbReference type="Gene3D" id="1.20.272.10">
    <property type="match status" value="1"/>
</dbReference>
<dbReference type="SUPFAM" id="SSF52540">
    <property type="entry name" value="P-loop containing nucleoside triphosphate hydrolases"/>
    <property type="match status" value="1"/>
</dbReference>
<keyword evidence="9 11" id="KW-0239">DNA-directed DNA polymerase</keyword>
<dbReference type="PANTHER" id="PTHR11669">
    <property type="entry name" value="REPLICATION FACTOR C / DNA POLYMERASE III GAMMA-TAU SUBUNIT"/>
    <property type="match status" value="1"/>
</dbReference>
<dbReference type="NCBIfam" id="NF006585">
    <property type="entry name" value="PRK09111.1"/>
    <property type="match status" value="1"/>
</dbReference>
<keyword evidence="6 11" id="KW-0547">Nucleotide-binding</keyword>
<name>A0A2P2E810_9PROT</name>
<comment type="subunit">
    <text evidence="11">DNA polymerase III contains a core (composed of alpha, epsilon and theta chains) that associates with a tau subunit. This core dimerizes to form the POLIII' complex. PolIII' associates with the gamma complex (composed of gamma, delta, delta', psi and chi chains) and with the beta chain to form the complete DNA polymerase III complex.</text>
</comment>
<evidence type="ECO:0000313" key="14">
    <source>
        <dbReference type="EMBL" id="GBF57200.1"/>
    </source>
</evidence>
<reference evidence="14 15" key="1">
    <citation type="journal article" date="2018" name="Genome Announc.">
        <title>Draft Genome Sequence of "Candidatus Phycosocius bacilliformis," an Alphaproteobacterial Ectosymbiont of the Hydrocarbon-Producing Green Alga Botryococcus braunii.</title>
        <authorList>
            <person name="Tanabe Y."/>
            <person name="Yamaguchi H."/>
            <person name="Watanabe M.M."/>
        </authorList>
    </citation>
    <scope>NUCLEOTIDE SEQUENCE [LARGE SCALE GENOMIC DNA]</scope>
    <source>
        <strain evidence="14 15">BOTRYCO-2</strain>
    </source>
</reference>
<dbReference type="Pfam" id="PF12169">
    <property type="entry name" value="DNA_pol3_gamma3"/>
    <property type="match status" value="1"/>
</dbReference>
<dbReference type="PANTHER" id="PTHR11669:SF0">
    <property type="entry name" value="PROTEIN STICHEL-LIKE 2"/>
    <property type="match status" value="1"/>
</dbReference>
<dbReference type="EMBL" id="BFBR01000002">
    <property type="protein sequence ID" value="GBF57200.1"/>
    <property type="molecule type" value="Genomic_DNA"/>
</dbReference>
<dbReference type="OrthoDB" id="9810148at2"/>
<dbReference type="Pfam" id="PF13177">
    <property type="entry name" value="DNA_pol3_delta2"/>
    <property type="match status" value="1"/>
</dbReference>
<dbReference type="FunFam" id="1.10.8.60:FF:000013">
    <property type="entry name" value="DNA polymerase III subunit gamma/tau"/>
    <property type="match status" value="1"/>
</dbReference>
<evidence type="ECO:0000313" key="15">
    <source>
        <dbReference type="Proteomes" id="UP000245086"/>
    </source>
</evidence>
<keyword evidence="8 11" id="KW-0067">ATP-binding</keyword>
<protein>
    <recommendedName>
        <fullName evidence="11">DNA polymerase III subunit gamma/tau</fullName>
        <ecNumber evidence="11">2.7.7.7</ecNumber>
    </recommendedName>
</protein>
<evidence type="ECO:0000256" key="3">
    <source>
        <dbReference type="ARBA" id="ARBA00022695"/>
    </source>
</evidence>
<dbReference type="EC" id="2.7.7.7" evidence="11"/>
<evidence type="ECO:0000256" key="8">
    <source>
        <dbReference type="ARBA" id="ARBA00022840"/>
    </source>
</evidence>
<dbReference type="CDD" id="cd18137">
    <property type="entry name" value="HLD_clamp_pol_III_gamma_tau"/>
    <property type="match status" value="1"/>
</dbReference>
<dbReference type="NCBIfam" id="TIGR02397">
    <property type="entry name" value="dnaX_nterm"/>
    <property type="match status" value="1"/>
</dbReference>
<dbReference type="GO" id="GO:0003677">
    <property type="term" value="F:DNA binding"/>
    <property type="evidence" value="ECO:0007669"/>
    <property type="project" value="InterPro"/>
</dbReference>
<evidence type="ECO:0000256" key="1">
    <source>
        <dbReference type="ARBA" id="ARBA00006360"/>
    </source>
</evidence>
<gene>
    <name evidence="14" type="primary">dnaX_2</name>
    <name evidence="11" type="synonym">dnaX</name>
    <name evidence="14" type="ORF">PbB2_00864</name>
</gene>
<feature type="domain" description="AAA+ ATPase" evidence="13">
    <location>
        <begin position="81"/>
        <end position="227"/>
    </location>
</feature>
<dbReference type="SMART" id="SM00382">
    <property type="entry name" value="AAA"/>
    <property type="match status" value="1"/>
</dbReference>
<keyword evidence="2 11" id="KW-0808">Transferase</keyword>
<dbReference type="GO" id="GO:0003887">
    <property type="term" value="F:DNA-directed DNA polymerase activity"/>
    <property type="evidence" value="ECO:0007669"/>
    <property type="project" value="UniProtKB-KW"/>
</dbReference>
<evidence type="ECO:0000256" key="7">
    <source>
        <dbReference type="ARBA" id="ARBA00022833"/>
    </source>
</evidence>
<dbReference type="InterPro" id="IPR027417">
    <property type="entry name" value="P-loop_NTPase"/>
</dbReference>
<feature type="region of interest" description="Disordered" evidence="12">
    <location>
        <begin position="1"/>
        <end position="45"/>
    </location>
</feature>
<evidence type="ECO:0000256" key="6">
    <source>
        <dbReference type="ARBA" id="ARBA00022741"/>
    </source>
</evidence>
<dbReference type="FunFam" id="3.40.50.300:FF:000014">
    <property type="entry name" value="DNA polymerase III subunit gamma/tau"/>
    <property type="match status" value="1"/>
</dbReference>
<evidence type="ECO:0000256" key="11">
    <source>
        <dbReference type="RuleBase" id="RU364063"/>
    </source>
</evidence>
<evidence type="ECO:0000256" key="9">
    <source>
        <dbReference type="ARBA" id="ARBA00022932"/>
    </source>
</evidence>
<dbReference type="InterPro" id="IPR003593">
    <property type="entry name" value="AAA+_ATPase"/>
</dbReference>
<feature type="compositionally biased region" description="Basic and acidic residues" evidence="12">
    <location>
        <begin position="7"/>
        <end position="25"/>
    </location>
</feature>
<accession>A0A2P2E810</accession>
<comment type="function">
    <text evidence="11">DNA polymerase III is a complex, multichain enzyme responsible for most of the replicative synthesis in bacteria. This DNA polymerase also exhibits 3' to 5' exonuclease activity.</text>
</comment>
<comment type="caution">
    <text evidence="14">The sequence shown here is derived from an EMBL/GenBank/DDBJ whole genome shotgun (WGS) entry which is preliminary data.</text>
</comment>
<keyword evidence="5" id="KW-0479">Metal-binding</keyword>
<dbReference type="Proteomes" id="UP000245086">
    <property type="component" value="Unassembled WGS sequence"/>
</dbReference>
<sequence>MAGTDFGGEHPDDIHDLVDEPRDDLTLSMFGESSEPPSPTAPTGQPYLVLARKYRPQRFEDLIGQEAMVRTLTNAFATNRIAHAFMLTGVRGVGKTTTARLIARALNYQTPSVNRPSIQLDPLGSQCEAITRGNHPDVLELDAASRTGVGDMRELLDGVRYGPIAARYKVYIIDEVHMLSKSAFNALLKTLEEPPPHVKFIFATTEIRSVPVTILSRCQRFDLRRIEPGVLADYLGKIARKEGSNIEADGLELIARAAEGSARDGLSLLDQAIVQDQGQGVTATQIRDMLGLADRSRTLDLLGAVLKGDGKTALQAFREQYDLGADPSLVLRDLMDLIHEVSRADVLGAEWRPAGASDHIGQMRAFAEATSPAALTRLWQIILRGFEEAGRAPDPVQAAEMCLLRACAAQQLPPPEDLARLLVGQPMAQSTGNSAASISTSGPTAIEVSAPVSAAPPAVIRASAPAAAANPAANPAAVDPSASRSPVVPGFDDLLDALEDAREIALVAELERFVRPVSLTPGRLVIELLANAPSDLQRRTVEALCAVTQEDWEVDVGQGGQESVAERRKRLDAERLEAAKQTPEVLAALKAFPGARILEVREAPVPEPAASLDAPPEDGEEDVERDNVLSVDFARRRVGD</sequence>
<evidence type="ECO:0000256" key="4">
    <source>
        <dbReference type="ARBA" id="ARBA00022705"/>
    </source>
</evidence>
<dbReference type="SUPFAM" id="SSF48019">
    <property type="entry name" value="post-AAA+ oligomerization domain-like"/>
    <property type="match status" value="1"/>
</dbReference>
<dbReference type="InterPro" id="IPR045085">
    <property type="entry name" value="HLD_clamp_pol_III_gamma_tau"/>
</dbReference>
<dbReference type="Gene3D" id="3.40.50.300">
    <property type="entry name" value="P-loop containing nucleotide triphosphate hydrolases"/>
    <property type="match status" value="1"/>
</dbReference>
<proteinExistence type="inferred from homology"/>
<organism evidence="14 15">
    <name type="scientific">Candidatus Phycosocius bacilliformis</name>
    <dbReference type="NCBI Taxonomy" id="1445552"/>
    <lineage>
        <taxon>Bacteria</taxon>
        <taxon>Pseudomonadati</taxon>
        <taxon>Pseudomonadota</taxon>
        <taxon>Alphaproteobacteria</taxon>
        <taxon>Caulobacterales</taxon>
        <taxon>Caulobacterales incertae sedis</taxon>
        <taxon>Candidatus Phycosocius</taxon>
    </lineage>
</organism>
<dbReference type="GO" id="GO:0046872">
    <property type="term" value="F:metal ion binding"/>
    <property type="evidence" value="ECO:0007669"/>
    <property type="project" value="UniProtKB-KW"/>
</dbReference>
<keyword evidence="4 11" id="KW-0235">DNA replication</keyword>
<dbReference type="GO" id="GO:0009360">
    <property type="term" value="C:DNA polymerase III complex"/>
    <property type="evidence" value="ECO:0007669"/>
    <property type="project" value="InterPro"/>
</dbReference>
<feature type="region of interest" description="Disordered" evidence="12">
    <location>
        <begin position="603"/>
        <end position="628"/>
    </location>
</feature>
<feature type="compositionally biased region" description="Acidic residues" evidence="12">
    <location>
        <begin position="615"/>
        <end position="624"/>
    </location>
</feature>
<dbReference type="Pfam" id="PF12362">
    <property type="entry name" value="DUF3646"/>
    <property type="match status" value="1"/>
</dbReference>
<dbReference type="CDD" id="cd00009">
    <property type="entry name" value="AAA"/>
    <property type="match status" value="1"/>
</dbReference>
<dbReference type="InterPro" id="IPR050238">
    <property type="entry name" value="DNA_Rep/Repair_Clamp_Loader"/>
</dbReference>
<dbReference type="InterPro" id="IPR012763">
    <property type="entry name" value="DNA_pol_III_sug/sutau_N"/>
</dbReference>
<comment type="similarity">
    <text evidence="1 11">Belongs to the DnaX/STICHEL family.</text>
</comment>
<keyword evidence="3 11" id="KW-0548">Nucleotidyltransferase</keyword>
<keyword evidence="15" id="KW-1185">Reference proteome</keyword>
<dbReference type="InterPro" id="IPR022754">
    <property type="entry name" value="DNA_pol_III_gamma-3"/>
</dbReference>
<comment type="catalytic activity">
    <reaction evidence="10 11">
        <text>DNA(n) + a 2'-deoxyribonucleoside 5'-triphosphate = DNA(n+1) + diphosphate</text>
        <dbReference type="Rhea" id="RHEA:22508"/>
        <dbReference type="Rhea" id="RHEA-COMP:17339"/>
        <dbReference type="Rhea" id="RHEA-COMP:17340"/>
        <dbReference type="ChEBI" id="CHEBI:33019"/>
        <dbReference type="ChEBI" id="CHEBI:61560"/>
        <dbReference type="ChEBI" id="CHEBI:173112"/>
        <dbReference type="EC" id="2.7.7.7"/>
    </reaction>
</comment>
<dbReference type="Pfam" id="PF22608">
    <property type="entry name" value="DNAX_ATPase_lid"/>
    <property type="match status" value="1"/>
</dbReference>
<evidence type="ECO:0000256" key="5">
    <source>
        <dbReference type="ARBA" id="ARBA00022723"/>
    </source>
</evidence>
<evidence type="ECO:0000256" key="10">
    <source>
        <dbReference type="ARBA" id="ARBA00049244"/>
    </source>
</evidence>
<evidence type="ECO:0000259" key="13">
    <source>
        <dbReference type="SMART" id="SM00382"/>
    </source>
</evidence>
<evidence type="ECO:0000256" key="12">
    <source>
        <dbReference type="SAM" id="MobiDB-lite"/>
    </source>
</evidence>
<dbReference type="InterPro" id="IPR008921">
    <property type="entry name" value="DNA_pol3_clamp-load_cplx_C"/>
</dbReference>
<dbReference type="InterPro" id="IPR022107">
    <property type="entry name" value="DNA_pol_III_gamma/tau_C"/>
</dbReference>